<dbReference type="EMBL" id="BMAT01013890">
    <property type="protein sequence ID" value="GFS22257.1"/>
    <property type="molecule type" value="Genomic_DNA"/>
</dbReference>
<reference evidence="1 2" key="1">
    <citation type="journal article" date="2021" name="Elife">
        <title>Chloroplast acquisition without the gene transfer in kleptoplastic sea slugs, Plakobranchus ocellatus.</title>
        <authorList>
            <person name="Maeda T."/>
            <person name="Takahashi S."/>
            <person name="Yoshida T."/>
            <person name="Shimamura S."/>
            <person name="Takaki Y."/>
            <person name="Nagai Y."/>
            <person name="Toyoda A."/>
            <person name="Suzuki Y."/>
            <person name="Arimoto A."/>
            <person name="Ishii H."/>
            <person name="Satoh N."/>
            <person name="Nishiyama T."/>
            <person name="Hasebe M."/>
            <person name="Maruyama T."/>
            <person name="Minagawa J."/>
            <person name="Obokata J."/>
            <person name="Shigenobu S."/>
        </authorList>
    </citation>
    <scope>NUCLEOTIDE SEQUENCE [LARGE SCALE GENOMIC DNA]</scope>
</reference>
<keyword evidence="2" id="KW-1185">Reference proteome</keyword>
<dbReference type="SUPFAM" id="SSF56436">
    <property type="entry name" value="C-type lectin-like"/>
    <property type="match status" value="1"/>
</dbReference>
<comment type="caution">
    <text evidence="1">The sequence shown here is derived from an EMBL/GenBank/DDBJ whole genome shotgun (WGS) entry which is preliminary data.</text>
</comment>
<dbReference type="InterPro" id="IPR016187">
    <property type="entry name" value="CTDL_fold"/>
</dbReference>
<dbReference type="InterPro" id="IPR016186">
    <property type="entry name" value="C-type_lectin-like/link_sf"/>
</dbReference>
<gene>
    <name evidence="1" type="ORF">ElyMa_006946200</name>
</gene>
<protein>
    <recommendedName>
        <fullName evidence="3">C-type lectin domain-containing protein</fullName>
    </recommendedName>
</protein>
<proteinExistence type="predicted"/>
<dbReference type="Proteomes" id="UP000762676">
    <property type="component" value="Unassembled WGS sequence"/>
</dbReference>
<organism evidence="1 2">
    <name type="scientific">Elysia marginata</name>
    <dbReference type="NCBI Taxonomy" id="1093978"/>
    <lineage>
        <taxon>Eukaryota</taxon>
        <taxon>Metazoa</taxon>
        <taxon>Spiralia</taxon>
        <taxon>Lophotrochozoa</taxon>
        <taxon>Mollusca</taxon>
        <taxon>Gastropoda</taxon>
        <taxon>Heterobranchia</taxon>
        <taxon>Euthyneura</taxon>
        <taxon>Panpulmonata</taxon>
        <taxon>Sacoglossa</taxon>
        <taxon>Placobranchoidea</taxon>
        <taxon>Plakobranchidae</taxon>
        <taxon>Elysia</taxon>
    </lineage>
</organism>
<dbReference type="Gene3D" id="3.10.100.10">
    <property type="entry name" value="Mannose-Binding Protein A, subunit A"/>
    <property type="match status" value="1"/>
</dbReference>
<evidence type="ECO:0008006" key="3">
    <source>
        <dbReference type="Google" id="ProtNLM"/>
    </source>
</evidence>
<evidence type="ECO:0000313" key="1">
    <source>
        <dbReference type="EMBL" id="GFS22257.1"/>
    </source>
</evidence>
<accession>A0AAV4JMQ8</accession>
<evidence type="ECO:0000313" key="2">
    <source>
        <dbReference type="Proteomes" id="UP000762676"/>
    </source>
</evidence>
<sequence length="211" mass="23785">MNQKFYNCADKAFFVCEYSAFGIAPRPASSSLCPDGWERLDQHSCVIIREYETTWAQATGECRKTGGRLLDQTSESNWQYLNARMPSTGEYWVGDLTVPDESTTDLGCTAVRVTADHRLVVISEPMNECDGFYRHGYVCVKYDADLSGERSPSRSNKCPIVLQKHCSIWRIDASLEPALWPSGKDTRSEIVRFGFDPRPSQTKDFKIGISS</sequence>
<dbReference type="AlphaFoldDB" id="A0AAV4JMQ8"/>
<name>A0AAV4JMQ8_9GAST</name>